<accession>A0A1H7S3Q6</accession>
<dbReference type="EMBL" id="FOBB01000002">
    <property type="protein sequence ID" value="SEL66919.1"/>
    <property type="molecule type" value="Genomic_DNA"/>
</dbReference>
<dbReference type="Proteomes" id="UP000198984">
    <property type="component" value="Unassembled WGS sequence"/>
</dbReference>
<sequence>MELIIDFDNIQDTSKKEWLIRTLKLMNIGYHTSEKPQTVAEYNQDLEAGNDEIEKGGFITATDLKKEADKW</sequence>
<dbReference type="OrthoDB" id="798395at2"/>
<dbReference type="AlphaFoldDB" id="A0A1H7S3Q6"/>
<evidence type="ECO:0000313" key="2">
    <source>
        <dbReference type="Proteomes" id="UP000198984"/>
    </source>
</evidence>
<proteinExistence type="predicted"/>
<organism evidence="1 2">
    <name type="scientific">Chitinophaga rupis</name>
    <dbReference type="NCBI Taxonomy" id="573321"/>
    <lineage>
        <taxon>Bacteria</taxon>
        <taxon>Pseudomonadati</taxon>
        <taxon>Bacteroidota</taxon>
        <taxon>Chitinophagia</taxon>
        <taxon>Chitinophagales</taxon>
        <taxon>Chitinophagaceae</taxon>
        <taxon>Chitinophaga</taxon>
    </lineage>
</organism>
<protein>
    <submittedName>
        <fullName evidence="1">Uncharacterized protein</fullName>
    </submittedName>
</protein>
<name>A0A1H7S3Q6_9BACT</name>
<evidence type="ECO:0000313" key="1">
    <source>
        <dbReference type="EMBL" id="SEL66919.1"/>
    </source>
</evidence>
<dbReference type="RefSeq" id="WP_089910735.1">
    <property type="nucleotide sequence ID" value="NZ_FOBB01000002.1"/>
</dbReference>
<reference evidence="1 2" key="1">
    <citation type="submission" date="2016-10" db="EMBL/GenBank/DDBJ databases">
        <authorList>
            <person name="de Groot N.N."/>
        </authorList>
    </citation>
    <scope>NUCLEOTIDE SEQUENCE [LARGE SCALE GENOMIC DNA]</scope>
    <source>
        <strain evidence="1 2">DSM 21039</strain>
    </source>
</reference>
<gene>
    <name evidence="1" type="ORF">SAMN04488505_102807</name>
</gene>
<keyword evidence="2" id="KW-1185">Reference proteome</keyword>